<evidence type="ECO:0000313" key="3">
    <source>
        <dbReference type="EMBL" id="CAH2067648.1"/>
    </source>
</evidence>
<sequence length="116" mass="12779">MCEVVPRRIDGGRNSEMSATPEVPEVMEDGRGGQYGRGRGGGLLGGGEGASDSPALTQLGRHPARRLSISGVENSARRGGRRKKTLFVFFHRPVHLFHFIAFPLRIYVYFDPRVVV</sequence>
<keyword evidence="2" id="KW-0812">Transmembrane</keyword>
<feature type="transmembrane region" description="Helical" evidence="2">
    <location>
        <begin position="86"/>
        <end position="110"/>
    </location>
</feature>
<feature type="region of interest" description="Disordered" evidence="1">
    <location>
        <begin position="1"/>
        <end position="57"/>
    </location>
</feature>
<feature type="compositionally biased region" description="Basic and acidic residues" evidence="1">
    <location>
        <begin position="1"/>
        <end position="13"/>
    </location>
</feature>
<reference evidence="3" key="1">
    <citation type="submission" date="2022-03" db="EMBL/GenBank/DDBJ databases">
        <authorList>
            <person name="Martin H S."/>
        </authorList>
    </citation>
    <scope>NUCLEOTIDE SEQUENCE</scope>
</reference>
<feature type="compositionally biased region" description="Gly residues" evidence="1">
    <location>
        <begin position="32"/>
        <end position="49"/>
    </location>
</feature>
<proteinExistence type="predicted"/>
<protein>
    <submittedName>
        <fullName evidence="3">Uncharacterized protein</fullName>
    </submittedName>
</protein>
<keyword evidence="4" id="KW-1185">Reference proteome</keyword>
<name>A0ABN8IYD9_9NEOP</name>
<gene>
    <name evidence="3" type="ORF">IPOD504_LOCUS13974</name>
</gene>
<dbReference type="Proteomes" id="UP000837857">
    <property type="component" value="Chromosome 4"/>
</dbReference>
<dbReference type="EMBL" id="OW152816">
    <property type="protein sequence ID" value="CAH2067648.1"/>
    <property type="molecule type" value="Genomic_DNA"/>
</dbReference>
<feature type="non-terminal residue" evidence="3">
    <location>
        <position position="116"/>
    </location>
</feature>
<keyword evidence="2" id="KW-0472">Membrane</keyword>
<evidence type="ECO:0000256" key="1">
    <source>
        <dbReference type="SAM" id="MobiDB-lite"/>
    </source>
</evidence>
<organism evidence="3 4">
    <name type="scientific">Iphiclides podalirius</name>
    <name type="common">scarce swallowtail</name>
    <dbReference type="NCBI Taxonomy" id="110791"/>
    <lineage>
        <taxon>Eukaryota</taxon>
        <taxon>Metazoa</taxon>
        <taxon>Ecdysozoa</taxon>
        <taxon>Arthropoda</taxon>
        <taxon>Hexapoda</taxon>
        <taxon>Insecta</taxon>
        <taxon>Pterygota</taxon>
        <taxon>Neoptera</taxon>
        <taxon>Endopterygota</taxon>
        <taxon>Lepidoptera</taxon>
        <taxon>Glossata</taxon>
        <taxon>Ditrysia</taxon>
        <taxon>Papilionoidea</taxon>
        <taxon>Papilionidae</taxon>
        <taxon>Papilioninae</taxon>
        <taxon>Iphiclides</taxon>
    </lineage>
</organism>
<keyword evidence="2" id="KW-1133">Transmembrane helix</keyword>
<evidence type="ECO:0000313" key="4">
    <source>
        <dbReference type="Proteomes" id="UP000837857"/>
    </source>
</evidence>
<evidence type="ECO:0000256" key="2">
    <source>
        <dbReference type="SAM" id="Phobius"/>
    </source>
</evidence>
<accession>A0ABN8IYD9</accession>